<evidence type="ECO:0000256" key="2">
    <source>
        <dbReference type="ARBA" id="ARBA00022679"/>
    </source>
</evidence>
<feature type="domain" description="Chalcone/stilbene synthase N-terminal" evidence="3">
    <location>
        <begin position="61"/>
        <end position="199"/>
    </location>
</feature>
<proteinExistence type="inferred from homology"/>
<dbReference type="InterPro" id="IPR001099">
    <property type="entry name" value="Chalcone/stilbene_synt_N"/>
</dbReference>
<dbReference type="Proteomes" id="UP001206483">
    <property type="component" value="Unassembled WGS sequence"/>
</dbReference>
<accession>A0ABT1J1G6</accession>
<dbReference type="InterPro" id="IPR012328">
    <property type="entry name" value="Chalcone/stilbene_synt_C"/>
</dbReference>
<feature type="domain" description="Chalcone/stilbene synthase C-terminal" evidence="4">
    <location>
        <begin position="214"/>
        <end position="349"/>
    </location>
</feature>
<gene>
    <name evidence="5" type="ORF">FHR36_004410</name>
</gene>
<organism evidence="5 6">
    <name type="scientific">Kitasatospora paracochleata</name>
    <dbReference type="NCBI Taxonomy" id="58354"/>
    <lineage>
        <taxon>Bacteria</taxon>
        <taxon>Bacillati</taxon>
        <taxon>Actinomycetota</taxon>
        <taxon>Actinomycetes</taxon>
        <taxon>Kitasatosporales</taxon>
        <taxon>Streptomycetaceae</taxon>
        <taxon>Kitasatospora</taxon>
    </lineage>
</organism>
<dbReference type="InterPro" id="IPR011141">
    <property type="entry name" value="Polyketide_synthase_type-III"/>
</dbReference>
<comment type="similarity">
    <text evidence="1">Belongs to the thiolase-like superfamily. Chalcone/stilbene synthases family.</text>
</comment>
<dbReference type="Pfam" id="PF02797">
    <property type="entry name" value="Chal_sti_synt_C"/>
    <property type="match status" value="1"/>
</dbReference>
<dbReference type="Gene3D" id="3.40.47.10">
    <property type="match status" value="2"/>
</dbReference>
<evidence type="ECO:0000313" key="5">
    <source>
        <dbReference type="EMBL" id="MCP2311247.1"/>
    </source>
</evidence>
<reference evidence="5 6" key="1">
    <citation type="submission" date="2022-06" db="EMBL/GenBank/DDBJ databases">
        <title>Sequencing the genomes of 1000 actinobacteria strains.</title>
        <authorList>
            <person name="Klenk H.-P."/>
        </authorList>
    </citation>
    <scope>NUCLEOTIDE SEQUENCE [LARGE SCALE GENOMIC DNA]</scope>
    <source>
        <strain evidence="5 6">DSM 41656</strain>
    </source>
</reference>
<name>A0ABT1J1G6_9ACTN</name>
<dbReference type="PANTHER" id="PTHR11877:SF46">
    <property type="entry name" value="TYPE III POLYKETIDE SYNTHASE A"/>
    <property type="match status" value="1"/>
</dbReference>
<protein>
    <submittedName>
        <fullName evidence="5">Naringenin-chalcone synthase</fullName>
    </submittedName>
</protein>
<evidence type="ECO:0000259" key="4">
    <source>
        <dbReference type="Pfam" id="PF02797"/>
    </source>
</evidence>
<keyword evidence="6" id="KW-1185">Reference proteome</keyword>
<comment type="caution">
    <text evidence="5">The sequence shown here is derived from an EMBL/GenBank/DDBJ whole genome shotgun (WGS) entry which is preliminary data.</text>
</comment>
<evidence type="ECO:0000259" key="3">
    <source>
        <dbReference type="Pfam" id="PF00195"/>
    </source>
</evidence>
<dbReference type="SUPFAM" id="SSF53901">
    <property type="entry name" value="Thiolase-like"/>
    <property type="match status" value="2"/>
</dbReference>
<dbReference type="RefSeq" id="WP_253799877.1">
    <property type="nucleotide sequence ID" value="NZ_BAAAUB010000074.1"/>
</dbReference>
<dbReference type="Pfam" id="PF00195">
    <property type="entry name" value="Chal_sti_synt_N"/>
    <property type="match status" value="1"/>
</dbReference>
<dbReference type="EMBL" id="JAMZDX010000004">
    <property type="protein sequence ID" value="MCP2311247.1"/>
    <property type="molecule type" value="Genomic_DNA"/>
</dbReference>
<evidence type="ECO:0000313" key="6">
    <source>
        <dbReference type="Proteomes" id="UP001206483"/>
    </source>
</evidence>
<evidence type="ECO:0000256" key="1">
    <source>
        <dbReference type="ARBA" id="ARBA00005531"/>
    </source>
</evidence>
<dbReference type="PANTHER" id="PTHR11877">
    <property type="entry name" value="HYDROXYMETHYLGLUTARYL-COA SYNTHASE"/>
    <property type="match status" value="1"/>
</dbReference>
<keyword evidence="2" id="KW-0808">Transferase</keyword>
<sequence>MGVYISRPAVHLPAHLIPRQRIHDDMVDRHGDHPRLGTVRRILAQMPAERRFSQPWEVVVAERGLAERNRTAFADLAAMGTTAARHLLDRYGVAPDRVDCVVTSHSTGDAVPGLDVHLAAELGLRPDVRRRPLTQLGCNGGAHGLVMAVEAVRANPGSLVLLVVAESLSSIYHHGDTGVEMMVYKALWGDSGTAVLVSDRPLGPGLRVEDTWEYLLPDSHRRYRKRLDETGVHFDSERSAPQSIKGISPALRRWLARPLPGAPAADGGPWPLDFTVSHTGGPAILRDLGEQLGLGDEALRHSWDSLDRSGNLGGASVLDVLDRTHAAPPPAGATGLLIGFGPGFAVSALKATWVG</sequence>
<dbReference type="InterPro" id="IPR016039">
    <property type="entry name" value="Thiolase-like"/>
</dbReference>
<dbReference type="PIRSF" id="PIRSF000451">
    <property type="entry name" value="PKS_III"/>
    <property type="match status" value="1"/>
</dbReference>